<organism evidence="2 3">
    <name type="scientific">Aporhodopirellula aestuarii</name>
    <dbReference type="NCBI Taxonomy" id="2950107"/>
    <lineage>
        <taxon>Bacteria</taxon>
        <taxon>Pseudomonadati</taxon>
        <taxon>Planctomycetota</taxon>
        <taxon>Planctomycetia</taxon>
        <taxon>Pirellulales</taxon>
        <taxon>Pirellulaceae</taxon>
        <taxon>Aporhodopirellula</taxon>
    </lineage>
</organism>
<dbReference type="InterPro" id="IPR013196">
    <property type="entry name" value="HTH_11"/>
</dbReference>
<accession>A0ABT0UDF9</accession>
<gene>
    <name evidence="2" type="ORF">NB063_31035</name>
</gene>
<proteinExistence type="predicted"/>
<dbReference type="RefSeq" id="WP_250933553.1">
    <property type="nucleotide sequence ID" value="NZ_JAMQBK010000126.1"/>
</dbReference>
<evidence type="ECO:0000313" key="2">
    <source>
        <dbReference type="EMBL" id="MCM2375079.1"/>
    </source>
</evidence>
<comment type="caution">
    <text evidence="2">The sequence shown here is derived from an EMBL/GenBank/DDBJ whole genome shotgun (WGS) entry which is preliminary data.</text>
</comment>
<reference evidence="2 3" key="1">
    <citation type="journal article" date="2022" name="Syst. Appl. Microbiol.">
        <title>Rhodopirellula aestuarii sp. nov., a novel member of the genus Rhodopirellula isolated from brackish sediments collected in the Tagus River estuary, Portugal.</title>
        <authorList>
            <person name="Vitorino I.R."/>
            <person name="Klimek D."/>
            <person name="Calusinska M."/>
            <person name="Lobo-da-Cunha A."/>
            <person name="Vasconcelos V."/>
            <person name="Lage O.M."/>
        </authorList>
    </citation>
    <scope>NUCLEOTIDE SEQUENCE [LARGE SCALE GENOMIC DNA]</scope>
    <source>
        <strain evidence="2 3">ICT_H3.1</strain>
    </source>
</reference>
<dbReference type="InterPro" id="IPR036388">
    <property type="entry name" value="WH-like_DNA-bd_sf"/>
</dbReference>
<evidence type="ECO:0000259" key="1">
    <source>
        <dbReference type="Pfam" id="PF08279"/>
    </source>
</evidence>
<sequence length="80" mass="8850">MSMGTQRKRHPRLLRLITLGRGDETIETLAASLGVSEKTVRRDIAGLRQLGIAIQEHICKNGRKTYRLSPDAIGQVRSPG</sequence>
<dbReference type="EMBL" id="JAMQBK010000126">
    <property type="protein sequence ID" value="MCM2375079.1"/>
    <property type="molecule type" value="Genomic_DNA"/>
</dbReference>
<dbReference type="Gene3D" id="1.10.10.10">
    <property type="entry name" value="Winged helix-like DNA-binding domain superfamily/Winged helix DNA-binding domain"/>
    <property type="match status" value="1"/>
</dbReference>
<protein>
    <submittedName>
        <fullName evidence="2">HTH domain-containing protein</fullName>
    </submittedName>
</protein>
<keyword evidence="3" id="KW-1185">Reference proteome</keyword>
<name>A0ABT0UDF9_9BACT</name>
<dbReference type="Proteomes" id="UP001202961">
    <property type="component" value="Unassembled WGS sequence"/>
</dbReference>
<evidence type="ECO:0000313" key="3">
    <source>
        <dbReference type="Proteomes" id="UP001202961"/>
    </source>
</evidence>
<feature type="domain" description="Helix-turn-helix type 11" evidence="1">
    <location>
        <begin position="13"/>
        <end position="55"/>
    </location>
</feature>
<dbReference type="SUPFAM" id="SSF46785">
    <property type="entry name" value="Winged helix' DNA-binding domain"/>
    <property type="match status" value="1"/>
</dbReference>
<dbReference type="Pfam" id="PF08279">
    <property type="entry name" value="HTH_11"/>
    <property type="match status" value="1"/>
</dbReference>
<dbReference type="InterPro" id="IPR036390">
    <property type="entry name" value="WH_DNA-bd_sf"/>
</dbReference>